<proteinExistence type="predicted"/>
<evidence type="ECO:0000313" key="2">
    <source>
        <dbReference type="EMBL" id="PRY51514.1"/>
    </source>
</evidence>
<gene>
    <name evidence="2" type="ORF">B0I27_107100</name>
</gene>
<organism evidence="2 3">
    <name type="scientific">Arcticibacter pallidicorallinus</name>
    <dbReference type="NCBI Taxonomy" id="1259464"/>
    <lineage>
        <taxon>Bacteria</taxon>
        <taxon>Pseudomonadati</taxon>
        <taxon>Bacteroidota</taxon>
        <taxon>Sphingobacteriia</taxon>
        <taxon>Sphingobacteriales</taxon>
        <taxon>Sphingobacteriaceae</taxon>
        <taxon>Arcticibacter</taxon>
    </lineage>
</organism>
<comment type="caution">
    <text evidence="2">The sequence shown here is derived from an EMBL/GenBank/DDBJ whole genome shotgun (WGS) entry which is preliminary data.</text>
</comment>
<dbReference type="RefSeq" id="WP_106293830.1">
    <property type="nucleotide sequence ID" value="NZ_PVTH01000007.1"/>
</dbReference>
<evidence type="ECO:0000256" key="1">
    <source>
        <dbReference type="SAM" id="MobiDB-lite"/>
    </source>
</evidence>
<evidence type="ECO:0000313" key="3">
    <source>
        <dbReference type="Proteomes" id="UP000238034"/>
    </source>
</evidence>
<sequence length="122" mass="13856">MKINKSIAYISKYLTIPLAEVSHVINRHRVSDGELQYGLVIFKHSKVNGENGEMEPNVSLTPESLPAFEKALLEYWTSVEDERINPTVRLHLDSMRIPYKPSTSPHKPPTPPPTPSPVRRGW</sequence>
<feature type="region of interest" description="Disordered" evidence="1">
    <location>
        <begin position="96"/>
        <end position="122"/>
    </location>
</feature>
<dbReference type="EMBL" id="PVTH01000007">
    <property type="protein sequence ID" value="PRY51514.1"/>
    <property type="molecule type" value="Genomic_DNA"/>
</dbReference>
<name>A0A2T0U0T0_9SPHI</name>
<protein>
    <submittedName>
        <fullName evidence="2">Uncharacterized protein</fullName>
    </submittedName>
</protein>
<reference evidence="2 3" key="1">
    <citation type="submission" date="2018-03" db="EMBL/GenBank/DDBJ databases">
        <title>Genomic Encyclopedia of Type Strains, Phase III (KMG-III): the genomes of soil and plant-associated and newly described type strains.</title>
        <authorList>
            <person name="Whitman W."/>
        </authorList>
    </citation>
    <scope>NUCLEOTIDE SEQUENCE [LARGE SCALE GENOMIC DNA]</scope>
    <source>
        <strain evidence="2 3">CGMCC 1.9313</strain>
    </source>
</reference>
<dbReference type="Proteomes" id="UP000238034">
    <property type="component" value="Unassembled WGS sequence"/>
</dbReference>
<feature type="compositionally biased region" description="Pro residues" evidence="1">
    <location>
        <begin position="106"/>
        <end position="116"/>
    </location>
</feature>
<keyword evidence="3" id="KW-1185">Reference proteome</keyword>
<accession>A0A2T0U0T0</accession>
<dbReference type="AlphaFoldDB" id="A0A2T0U0T0"/>